<dbReference type="RefSeq" id="WP_380037844.1">
    <property type="nucleotide sequence ID" value="NZ_JBHSEH010000005.1"/>
</dbReference>
<protein>
    <submittedName>
        <fullName evidence="5">Diguanylate cyclase</fullName>
        <ecNumber evidence="5">2.7.7.65</ecNumber>
    </submittedName>
</protein>
<dbReference type="Gene3D" id="3.30.450.40">
    <property type="match status" value="1"/>
</dbReference>
<feature type="region of interest" description="Disordered" evidence="2">
    <location>
        <begin position="467"/>
        <end position="490"/>
    </location>
</feature>
<dbReference type="PANTHER" id="PTHR45138">
    <property type="entry name" value="REGULATORY COMPONENTS OF SENSORY TRANSDUCTION SYSTEM"/>
    <property type="match status" value="1"/>
</dbReference>
<dbReference type="SMART" id="SM00448">
    <property type="entry name" value="REC"/>
    <property type="match status" value="1"/>
</dbReference>
<keyword evidence="5" id="KW-0808">Transferase</keyword>
<dbReference type="Pfam" id="PF11849">
    <property type="entry name" value="DUF3369"/>
    <property type="match status" value="1"/>
</dbReference>
<dbReference type="EC" id="2.7.7.65" evidence="5"/>
<dbReference type="InterPro" id="IPR011006">
    <property type="entry name" value="CheY-like_superfamily"/>
</dbReference>
<dbReference type="InterPro" id="IPR021800">
    <property type="entry name" value="DUF3369"/>
</dbReference>
<evidence type="ECO:0000259" key="3">
    <source>
        <dbReference type="PROSITE" id="PS50110"/>
    </source>
</evidence>
<dbReference type="InterPro" id="IPR000160">
    <property type="entry name" value="GGDEF_dom"/>
</dbReference>
<accession>A0ABV8XQ22</accession>
<dbReference type="SMART" id="SM00267">
    <property type="entry name" value="GGDEF"/>
    <property type="match status" value="1"/>
</dbReference>
<keyword evidence="6" id="KW-1185">Reference proteome</keyword>
<name>A0ABV8XQ22_9DEIO</name>
<evidence type="ECO:0000256" key="1">
    <source>
        <dbReference type="PROSITE-ProRule" id="PRU00169"/>
    </source>
</evidence>
<dbReference type="InterPro" id="IPR029016">
    <property type="entry name" value="GAF-like_dom_sf"/>
</dbReference>
<dbReference type="SUPFAM" id="SSF55073">
    <property type="entry name" value="Nucleotide cyclase"/>
    <property type="match status" value="1"/>
</dbReference>
<proteinExistence type="predicted"/>
<dbReference type="InterPro" id="IPR029787">
    <property type="entry name" value="Nucleotide_cyclase"/>
</dbReference>
<dbReference type="SUPFAM" id="SSF52172">
    <property type="entry name" value="CheY-like"/>
    <property type="match status" value="1"/>
</dbReference>
<feature type="domain" description="Response regulatory" evidence="3">
    <location>
        <begin position="14"/>
        <end position="129"/>
    </location>
</feature>
<dbReference type="PROSITE" id="PS50110">
    <property type="entry name" value="RESPONSE_REGULATORY"/>
    <property type="match status" value="1"/>
</dbReference>
<dbReference type="Pfam" id="PF00990">
    <property type="entry name" value="GGDEF"/>
    <property type="match status" value="1"/>
</dbReference>
<reference evidence="6" key="1">
    <citation type="journal article" date="2019" name="Int. J. Syst. Evol. Microbiol.">
        <title>The Global Catalogue of Microorganisms (GCM) 10K type strain sequencing project: providing services to taxonomists for standard genome sequencing and annotation.</title>
        <authorList>
            <consortium name="The Broad Institute Genomics Platform"/>
            <consortium name="The Broad Institute Genome Sequencing Center for Infectious Disease"/>
            <person name="Wu L."/>
            <person name="Ma J."/>
        </authorList>
    </citation>
    <scope>NUCLEOTIDE SEQUENCE [LARGE SCALE GENOMIC DNA]</scope>
    <source>
        <strain evidence="6">CCUG 56029</strain>
    </source>
</reference>
<dbReference type="SUPFAM" id="SSF55781">
    <property type="entry name" value="GAF domain-like"/>
    <property type="match status" value="1"/>
</dbReference>
<keyword evidence="5" id="KW-0548">Nucleotidyltransferase</keyword>
<dbReference type="NCBIfam" id="TIGR00254">
    <property type="entry name" value="GGDEF"/>
    <property type="match status" value="1"/>
</dbReference>
<dbReference type="EMBL" id="JBHSEH010000005">
    <property type="protein sequence ID" value="MFC4425953.1"/>
    <property type="molecule type" value="Genomic_DNA"/>
</dbReference>
<dbReference type="InterPro" id="IPR050469">
    <property type="entry name" value="Diguanylate_Cyclase"/>
</dbReference>
<comment type="caution">
    <text evidence="5">The sequence shown here is derived from an EMBL/GenBank/DDBJ whole genome shotgun (WGS) entry which is preliminary data.</text>
</comment>
<feature type="compositionally biased region" description="Low complexity" evidence="2">
    <location>
        <begin position="474"/>
        <end position="490"/>
    </location>
</feature>
<gene>
    <name evidence="5" type="ORF">ACFOZ9_06975</name>
</gene>
<dbReference type="Pfam" id="PF00072">
    <property type="entry name" value="Response_reg"/>
    <property type="match status" value="1"/>
</dbReference>
<dbReference type="GO" id="GO:0052621">
    <property type="term" value="F:diguanylate cyclase activity"/>
    <property type="evidence" value="ECO:0007669"/>
    <property type="project" value="UniProtKB-EC"/>
</dbReference>
<feature type="domain" description="GGDEF" evidence="4">
    <location>
        <begin position="330"/>
        <end position="470"/>
    </location>
</feature>
<dbReference type="CDD" id="cd00156">
    <property type="entry name" value="REC"/>
    <property type="match status" value="1"/>
</dbReference>
<dbReference type="PROSITE" id="PS50887">
    <property type="entry name" value="GGDEF"/>
    <property type="match status" value="1"/>
</dbReference>
<dbReference type="InterPro" id="IPR001789">
    <property type="entry name" value="Sig_transdc_resp-reg_receiver"/>
</dbReference>
<evidence type="ECO:0000313" key="6">
    <source>
        <dbReference type="Proteomes" id="UP001595998"/>
    </source>
</evidence>
<evidence type="ECO:0000256" key="2">
    <source>
        <dbReference type="SAM" id="MobiDB-lite"/>
    </source>
</evidence>
<sequence length="490" mass="51936">MARLSQQAASSGHTILVVDDDADLRGTVTRLLRSQGHTVLAAESGPEALDLLGQHDVHLMLLDYFMPGMTGEEVVKELRSRGYTLQVVLQTGYASEHPPREMLRDLDIQGYHDKSEGPDKLLVWVDAALKMHRHVRALMASRDGLNHILQAAPELHRLQSLDALLRGILLQLQGILGFSSACVATVVAPERESGRLRSASSLVAVPDAQDFRVRVATGRFEGREWLALGHDERAAVVAAARSGRAGGTPYTALPLSVGGRNVGVVLVDLDPALGADLTLLEVFAAQAAVAIENVQLFELATTDDLTGLMNKRAWATRLEEALHLGARHNHATSVLLIDIDHFKRVNDTHGHLAGDALLRQLGALLRQEVRLTDVAGRYGGEELAVLLPHTSGPGALVIAERIRQAIMGLTLEWSGVAIQVTASIGVGTDPGGWSPGPGHETQIHALIAQADEALYAAKAAGRNRVLSGAGSETGQASGAALAAPGGAVQG</sequence>
<keyword evidence="1" id="KW-0597">Phosphoprotein</keyword>
<dbReference type="CDD" id="cd01949">
    <property type="entry name" value="GGDEF"/>
    <property type="match status" value="1"/>
</dbReference>
<dbReference type="Gene3D" id="3.30.70.270">
    <property type="match status" value="1"/>
</dbReference>
<feature type="modified residue" description="4-aspartylphosphate" evidence="1">
    <location>
        <position position="63"/>
    </location>
</feature>
<evidence type="ECO:0000259" key="4">
    <source>
        <dbReference type="PROSITE" id="PS50887"/>
    </source>
</evidence>
<dbReference type="InterPro" id="IPR043128">
    <property type="entry name" value="Rev_trsase/Diguanyl_cyclase"/>
</dbReference>
<dbReference type="Proteomes" id="UP001595998">
    <property type="component" value="Unassembled WGS sequence"/>
</dbReference>
<organism evidence="5 6">
    <name type="scientific">Deinococcus navajonensis</name>
    <dbReference type="NCBI Taxonomy" id="309884"/>
    <lineage>
        <taxon>Bacteria</taxon>
        <taxon>Thermotogati</taxon>
        <taxon>Deinococcota</taxon>
        <taxon>Deinococci</taxon>
        <taxon>Deinococcales</taxon>
        <taxon>Deinococcaceae</taxon>
        <taxon>Deinococcus</taxon>
    </lineage>
</organism>
<evidence type="ECO:0000313" key="5">
    <source>
        <dbReference type="EMBL" id="MFC4425953.1"/>
    </source>
</evidence>
<dbReference type="Gene3D" id="3.40.50.2300">
    <property type="match status" value="1"/>
</dbReference>
<dbReference type="PANTHER" id="PTHR45138:SF9">
    <property type="entry name" value="DIGUANYLATE CYCLASE DGCM-RELATED"/>
    <property type="match status" value="1"/>
</dbReference>